<organism evidence="1 2">
    <name type="scientific">Microvirga vignae</name>
    <dbReference type="NCBI Taxonomy" id="1225564"/>
    <lineage>
        <taxon>Bacteria</taxon>
        <taxon>Pseudomonadati</taxon>
        <taxon>Pseudomonadota</taxon>
        <taxon>Alphaproteobacteria</taxon>
        <taxon>Hyphomicrobiales</taxon>
        <taxon>Methylobacteriaceae</taxon>
        <taxon>Microvirga</taxon>
    </lineage>
</organism>
<protein>
    <submittedName>
        <fullName evidence="1">Ferredoxin</fullName>
    </submittedName>
</protein>
<dbReference type="AlphaFoldDB" id="A0A0H1RFH6"/>
<accession>A0A0H1RFH6</accession>
<dbReference type="PATRIC" id="fig|1225564.3.peg.1981"/>
<dbReference type="EMBL" id="LCYG01000017">
    <property type="protein sequence ID" value="KLK93829.1"/>
    <property type="molecule type" value="Genomic_DNA"/>
</dbReference>
<evidence type="ECO:0000313" key="2">
    <source>
        <dbReference type="Proteomes" id="UP000035489"/>
    </source>
</evidence>
<sequence length="110" mass="12581">MHQMSKEMQSCIDECLRCYQTCLGMAMTHCLEQGGKHVEPSHFRLMMACAEICRTSAHFMLIGTPHHKHTCRECAEICEECARSCEQVGDMQECVDECRRCAESCRRMAA</sequence>
<reference evidence="1 2" key="1">
    <citation type="submission" date="2015-05" db="EMBL/GenBank/DDBJ databases">
        <title>Draft genome sequence of Microvirga vignae strain BR3299, a novel nitrogen fixing bacteria isolated from Brazil semi-aired region.</title>
        <authorList>
            <person name="Zilli J.E."/>
            <person name="Passos S.R."/>
            <person name="Leite J."/>
            <person name="Baldani J.I."/>
            <person name="Xavier G.R."/>
            <person name="Rumjaneck N.G."/>
            <person name="Simoes-Araujo J.L."/>
        </authorList>
    </citation>
    <scope>NUCLEOTIDE SEQUENCE [LARGE SCALE GENOMIC DNA]</scope>
    <source>
        <strain evidence="1 2">BR3299</strain>
    </source>
</reference>
<dbReference type="InterPro" id="IPR005560">
    <property type="entry name" value="Csp_YhjQ"/>
</dbReference>
<keyword evidence="2" id="KW-1185">Reference proteome</keyword>
<gene>
    <name evidence="1" type="ORF">AA309_07300</name>
</gene>
<proteinExistence type="predicted"/>
<dbReference type="OrthoDB" id="5396211at2"/>
<dbReference type="InterPro" id="IPR044543">
    <property type="entry name" value="YHJQ-like"/>
</dbReference>
<dbReference type="Proteomes" id="UP000035489">
    <property type="component" value="Unassembled WGS sequence"/>
</dbReference>
<dbReference type="PANTHER" id="PTHR37310:SF1">
    <property type="entry name" value="CYTOPLASMIC PROTEIN"/>
    <property type="match status" value="1"/>
</dbReference>
<name>A0A0H1RFH6_9HYPH</name>
<dbReference type="Gene3D" id="1.20.1270.360">
    <property type="match status" value="1"/>
</dbReference>
<dbReference type="RefSeq" id="WP_047188356.1">
    <property type="nucleotide sequence ID" value="NZ_LCYG01000017.1"/>
</dbReference>
<comment type="caution">
    <text evidence="1">The sequence shown here is derived from an EMBL/GenBank/DDBJ whole genome shotgun (WGS) entry which is preliminary data.</text>
</comment>
<dbReference type="Pfam" id="PF03860">
    <property type="entry name" value="Csp"/>
    <property type="match status" value="1"/>
</dbReference>
<dbReference type="CDD" id="cd08026">
    <property type="entry name" value="DUF326"/>
    <property type="match status" value="1"/>
</dbReference>
<evidence type="ECO:0000313" key="1">
    <source>
        <dbReference type="EMBL" id="KLK93829.1"/>
    </source>
</evidence>
<dbReference type="PANTHER" id="PTHR37310">
    <property type="entry name" value="CYTOPLASMIC PROTEIN-RELATED"/>
    <property type="match status" value="1"/>
</dbReference>
<dbReference type="STRING" id="1225564.AA309_07300"/>